<dbReference type="InterPro" id="IPR003959">
    <property type="entry name" value="ATPase_AAA_core"/>
</dbReference>
<dbReference type="Pfam" id="PF00004">
    <property type="entry name" value="AAA"/>
    <property type="match status" value="1"/>
</dbReference>
<evidence type="ECO:0000256" key="4">
    <source>
        <dbReference type="SAM" id="MobiDB-lite"/>
    </source>
</evidence>
<comment type="similarity">
    <text evidence="1">Belongs to the AAA ATPase family.</text>
</comment>
<keyword evidence="3" id="KW-0067">ATP-binding</keyword>
<dbReference type="SUPFAM" id="SSF52540">
    <property type="entry name" value="P-loop containing nucleoside triphosphate hydrolases"/>
    <property type="match status" value="1"/>
</dbReference>
<proteinExistence type="inferred from homology"/>
<keyword evidence="7" id="KW-1185">Reference proteome</keyword>
<dbReference type="Gene3D" id="3.40.50.300">
    <property type="entry name" value="P-loop containing nucleotide triphosphate hydrolases"/>
    <property type="match status" value="1"/>
</dbReference>
<dbReference type="InterPro" id="IPR003593">
    <property type="entry name" value="AAA+_ATPase"/>
</dbReference>
<dbReference type="EMBL" id="JAZHXI010000020">
    <property type="protein sequence ID" value="KAL2060798.1"/>
    <property type="molecule type" value="Genomic_DNA"/>
</dbReference>
<dbReference type="InterPro" id="IPR027417">
    <property type="entry name" value="P-loop_NTPase"/>
</dbReference>
<organism evidence="6 7">
    <name type="scientific">Oculimacula yallundae</name>
    <dbReference type="NCBI Taxonomy" id="86028"/>
    <lineage>
        <taxon>Eukaryota</taxon>
        <taxon>Fungi</taxon>
        <taxon>Dikarya</taxon>
        <taxon>Ascomycota</taxon>
        <taxon>Pezizomycotina</taxon>
        <taxon>Leotiomycetes</taxon>
        <taxon>Helotiales</taxon>
        <taxon>Ploettnerulaceae</taxon>
        <taxon>Oculimacula</taxon>
    </lineage>
</organism>
<dbReference type="InterPro" id="IPR050221">
    <property type="entry name" value="26S_Proteasome_ATPase"/>
</dbReference>
<dbReference type="PANTHER" id="PTHR23073">
    <property type="entry name" value="26S PROTEASOME REGULATORY SUBUNIT"/>
    <property type="match status" value="1"/>
</dbReference>
<accession>A0ABR4BT62</accession>
<dbReference type="SMART" id="SM00382">
    <property type="entry name" value="AAA"/>
    <property type="match status" value="1"/>
</dbReference>
<sequence>MASISEGADDAFTYIDRTVSLGSETNNSDEPPQVYPKFSNLTSAKLSNPVIQLIEELRAKYPDHVVTYADPISLNLLSFAFAGNATATLDLETDSVFRMRAWQQPLGRGKTGQLAEARGFAKYRYRWGEEEFILYCVVAGLSNVQFVLKELGPGETQLSHSVATDSLLAQVGLWSHQERKGIYVYDMYWRLDEALYNQVQKASWDKVILDPKMKKELKSVSSRFFNSKEVYEDLGVPWKRGLIFYGPAGNGKTISIKALMHTLADREHSIPTLYVKTAPQTGHIRNVFALARVMSPCLLVLEDIDTIVTAQTRSYFFNEVDGLENNDGILMVASTNHMDRLDPGLSKRPSRFDRKYLFPLPSKAERVQYVQFWREKLKPKSDVEFPRLLVDPIAGIMHEFSFAYMQEAFVSTLLDIAHRHDDDDEDGGHEGVHAEGGGDGDLDKYELWTVMKEQVKMLREEMDDTSSTEALATPNDGRRENTQTSCTTPCETGRICPFCSASTKIGSETPSTRTSAPPTAAESISVPPWPLVSRPECLAYNDYTNRLLGLTLFPQGSNM</sequence>
<evidence type="ECO:0000259" key="5">
    <source>
        <dbReference type="SMART" id="SM00382"/>
    </source>
</evidence>
<evidence type="ECO:0000313" key="7">
    <source>
        <dbReference type="Proteomes" id="UP001595075"/>
    </source>
</evidence>
<protein>
    <recommendedName>
        <fullName evidence="5">AAA+ ATPase domain-containing protein</fullName>
    </recommendedName>
</protein>
<feature type="region of interest" description="Disordered" evidence="4">
    <location>
        <begin position="421"/>
        <end position="440"/>
    </location>
</feature>
<dbReference type="CDD" id="cd19481">
    <property type="entry name" value="RecA-like_protease"/>
    <property type="match status" value="1"/>
</dbReference>
<name>A0ABR4BT62_9HELO</name>
<feature type="domain" description="AAA+ ATPase" evidence="5">
    <location>
        <begin position="238"/>
        <end position="362"/>
    </location>
</feature>
<feature type="region of interest" description="Disordered" evidence="4">
    <location>
        <begin position="460"/>
        <end position="487"/>
    </location>
</feature>
<keyword evidence="2" id="KW-0547">Nucleotide-binding</keyword>
<reference evidence="6 7" key="1">
    <citation type="journal article" date="2024" name="Commun. Biol.">
        <title>Comparative genomic analysis of thermophilic fungi reveals convergent evolutionary adaptations and gene losses.</title>
        <authorList>
            <person name="Steindorff A.S."/>
            <person name="Aguilar-Pontes M.V."/>
            <person name="Robinson A.J."/>
            <person name="Andreopoulos B."/>
            <person name="LaButti K."/>
            <person name="Kuo A."/>
            <person name="Mondo S."/>
            <person name="Riley R."/>
            <person name="Otillar R."/>
            <person name="Haridas S."/>
            <person name="Lipzen A."/>
            <person name="Grimwood J."/>
            <person name="Schmutz J."/>
            <person name="Clum A."/>
            <person name="Reid I.D."/>
            <person name="Moisan M.C."/>
            <person name="Butler G."/>
            <person name="Nguyen T.T.M."/>
            <person name="Dewar K."/>
            <person name="Conant G."/>
            <person name="Drula E."/>
            <person name="Henrissat B."/>
            <person name="Hansel C."/>
            <person name="Singer S."/>
            <person name="Hutchinson M.I."/>
            <person name="de Vries R.P."/>
            <person name="Natvig D.O."/>
            <person name="Powell A.J."/>
            <person name="Tsang A."/>
            <person name="Grigoriev I.V."/>
        </authorList>
    </citation>
    <scope>NUCLEOTIDE SEQUENCE [LARGE SCALE GENOMIC DNA]</scope>
    <source>
        <strain evidence="6 7">CBS 494.80</strain>
    </source>
</reference>
<evidence type="ECO:0000256" key="2">
    <source>
        <dbReference type="ARBA" id="ARBA00022741"/>
    </source>
</evidence>
<comment type="caution">
    <text evidence="6">The sequence shown here is derived from an EMBL/GenBank/DDBJ whole genome shotgun (WGS) entry which is preliminary data.</text>
</comment>
<evidence type="ECO:0000256" key="3">
    <source>
        <dbReference type="ARBA" id="ARBA00022840"/>
    </source>
</evidence>
<dbReference type="Proteomes" id="UP001595075">
    <property type="component" value="Unassembled WGS sequence"/>
</dbReference>
<gene>
    <name evidence="6" type="ORF">VTL71DRAFT_8850</name>
</gene>
<evidence type="ECO:0000313" key="6">
    <source>
        <dbReference type="EMBL" id="KAL2060798.1"/>
    </source>
</evidence>
<evidence type="ECO:0000256" key="1">
    <source>
        <dbReference type="ARBA" id="ARBA00006914"/>
    </source>
</evidence>